<keyword evidence="5" id="KW-1185">Reference proteome</keyword>
<dbReference type="GO" id="GO:0006355">
    <property type="term" value="P:regulation of DNA-templated transcription"/>
    <property type="evidence" value="ECO:0007669"/>
    <property type="project" value="InterPro"/>
</dbReference>
<dbReference type="InterPro" id="IPR036388">
    <property type="entry name" value="WH-like_DNA-bd_sf"/>
</dbReference>
<dbReference type="OrthoDB" id="4500249at2"/>
<dbReference type="RefSeq" id="WP_071062887.1">
    <property type="nucleotide sequence ID" value="NZ_MAXA01000180.1"/>
</dbReference>
<dbReference type="InterPro" id="IPR011990">
    <property type="entry name" value="TPR-like_helical_dom_sf"/>
</dbReference>
<dbReference type="EMBL" id="MAXA01000180">
    <property type="protein sequence ID" value="OHV30251.1"/>
    <property type="molecule type" value="Genomic_DNA"/>
</dbReference>
<evidence type="ECO:0000259" key="3">
    <source>
        <dbReference type="PROSITE" id="PS50043"/>
    </source>
</evidence>
<accession>A0A1S1Q9U9</accession>
<feature type="domain" description="HTH luxR-type" evidence="3">
    <location>
        <begin position="926"/>
        <end position="991"/>
    </location>
</feature>
<proteinExistence type="predicted"/>
<dbReference type="InterPro" id="IPR003593">
    <property type="entry name" value="AAA+_ATPase"/>
</dbReference>
<dbReference type="GO" id="GO:0003677">
    <property type="term" value="F:DNA binding"/>
    <property type="evidence" value="ECO:0007669"/>
    <property type="project" value="UniProtKB-KW"/>
</dbReference>
<dbReference type="Proteomes" id="UP000179769">
    <property type="component" value="Unassembled WGS sequence"/>
</dbReference>
<dbReference type="CDD" id="cd06170">
    <property type="entry name" value="LuxR_C_like"/>
    <property type="match status" value="1"/>
</dbReference>
<dbReference type="SMART" id="SM00421">
    <property type="entry name" value="HTH_LUXR"/>
    <property type="match status" value="1"/>
</dbReference>
<dbReference type="InterPro" id="IPR027417">
    <property type="entry name" value="P-loop_NTPase"/>
</dbReference>
<evidence type="ECO:0000313" key="5">
    <source>
        <dbReference type="Proteomes" id="UP000179769"/>
    </source>
</evidence>
<evidence type="ECO:0000256" key="1">
    <source>
        <dbReference type="ARBA" id="ARBA00023125"/>
    </source>
</evidence>
<dbReference type="Gene3D" id="1.25.40.10">
    <property type="entry name" value="Tetratricopeptide repeat domain"/>
    <property type="match status" value="1"/>
</dbReference>
<reference evidence="5" key="1">
    <citation type="submission" date="2016-07" db="EMBL/GenBank/DDBJ databases">
        <title>Frankia sp. NRRL B-16219 Genome sequencing.</title>
        <authorList>
            <person name="Ghodhbane-Gtari F."/>
            <person name="Swanson E."/>
            <person name="Gueddou A."/>
            <person name="Louati M."/>
            <person name="Nouioui I."/>
            <person name="Hezbri K."/>
            <person name="Abebe-Akele F."/>
            <person name="Simpson S."/>
            <person name="Morris K."/>
            <person name="Thomas K."/>
            <person name="Gtari M."/>
            <person name="Tisa L.S."/>
        </authorList>
    </citation>
    <scope>NUCLEOTIDE SEQUENCE [LARGE SCALE GENOMIC DNA]</scope>
    <source>
        <strain evidence="5">NRRL B-16219</strain>
    </source>
</reference>
<gene>
    <name evidence="4" type="ORF">BBK14_16660</name>
</gene>
<evidence type="ECO:0000313" key="4">
    <source>
        <dbReference type="EMBL" id="OHV30251.1"/>
    </source>
</evidence>
<keyword evidence="1" id="KW-0238">DNA-binding</keyword>
<dbReference type="PROSITE" id="PS50043">
    <property type="entry name" value="HTH_LUXR_2"/>
    <property type="match status" value="1"/>
</dbReference>
<dbReference type="InterPro" id="IPR000792">
    <property type="entry name" value="Tscrpt_reg_LuxR_C"/>
</dbReference>
<dbReference type="SUPFAM" id="SSF46894">
    <property type="entry name" value="C-terminal effector domain of the bipartite response regulators"/>
    <property type="match status" value="1"/>
</dbReference>
<dbReference type="Pfam" id="PF00196">
    <property type="entry name" value="GerE"/>
    <property type="match status" value="1"/>
</dbReference>
<dbReference type="SMART" id="SM00382">
    <property type="entry name" value="AAA"/>
    <property type="match status" value="1"/>
</dbReference>
<comment type="caution">
    <text evidence="4">The sequence shown here is derived from an EMBL/GenBank/DDBJ whole genome shotgun (WGS) entry which is preliminary data.</text>
</comment>
<dbReference type="InterPro" id="IPR039420">
    <property type="entry name" value="WalR-like"/>
</dbReference>
<dbReference type="PRINTS" id="PR00038">
    <property type="entry name" value="HTHLUXR"/>
</dbReference>
<dbReference type="AlphaFoldDB" id="A0A1S1Q9U9"/>
<dbReference type="Gene3D" id="3.40.50.300">
    <property type="entry name" value="P-loop containing nucleotide triphosphate hydrolases"/>
    <property type="match status" value="1"/>
</dbReference>
<feature type="region of interest" description="Disordered" evidence="2">
    <location>
        <begin position="127"/>
        <end position="193"/>
    </location>
</feature>
<dbReference type="Pfam" id="PF13191">
    <property type="entry name" value="AAA_16"/>
    <property type="match status" value="1"/>
</dbReference>
<dbReference type="Gene3D" id="1.10.10.10">
    <property type="entry name" value="Winged helix-like DNA-binding domain superfamily/Winged helix DNA-binding domain"/>
    <property type="match status" value="1"/>
</dbReference>
<dbReference type="SUPFAM" id="SSF52540">
    <property type="entry name" value="P-loop containing nucleoside triphosphate hydrolases"/>
    <property type="match status" value="1"/>
</dbReference>
<sequence>MHRGNTGGQELDFLNRVGSLALDTRESDGGVGPVAPGEDRAVSNQQWPMAARASELAAVVGAVRRGTSVVLVGEPGVGKTRLLRTALAEVATAGDPVRLIDAPHGTHPDLPGSLLAELSATFDLLGGDPLEGGPTGGFRPRDTEHRPGGPDARPRRVFGSAGLGAARPDHGFSGTRRGPEAGGGNRAPARFPPAAGTAGRVVLGVDDAHLLDSEPAAMLHHLVATGRVTLVAAVCSGENQHRGVSRLWMERLAERFDLAEFNESGVHAMVRARLGGTVDESTLARLHHLTRGNALYLCELVGHALAEGTLVQAEGIWRWSGLASSGGRLSDLVRLRLADLAPDEVELVAMVALAEPLEADLPVVAELAAAAESLNRRRIIVAEGVGRRVQLRLFYPLHSEVLVASLPELTARRLRARLAGAIEQTGLRRRTDLLRAVRLRLDAGQMPEPAHLIAAAERAVGTGDVVFAERLCRLAIAVREPTLSRSRIELLLGRALCSQGRHSDAEDVFGPGCDHAPREELAALARTRALNMAGGLGRIDDAEALLAAVRSAVPAADEAKLSATLAIVWMLADRLPEALTLVGSAIAGENADSPLVREAVPVMAVARTELGDAAGALELLDSCLPALDRWADHHWLPHRLATVAACVALGRMGDASATLRRVRRRLADGPSRVMWDPLTVLVEAHHLRLTGRNAEAVDLLRRSDDSAAAASIPDIRCWTRAQLAGALAEAGSHADALVAIAEARALVASTGGSTTARGWVAIEEAAVHAHAGDRARAVALALELADRFVAAGRIVRAVEALHLAARLGVANAVVARCEALATRIGAAEVAQAWSAHVRALAGADGDALSGVSRRFEDMCLLPLAAEAAVQAAAAYQMRGAVRSGRLARVRGADLVSRCGGPLPPWASDEVSVAAGAAATRGGTRSHGVPGPELTPREREVAAFAAVGLSNREIASRLVVSVRTVENHLQRAYGKLGVLRRADLALRLQESLESGFAAGSAT</sequence>
<name>A0A1S1Q9U9_9ACTN</name>
<organism evidence="4 5">
    <name type="scientific">Parafrankia soli</name>
    <dbReference type="NCBI Taxonomy" id="2599596"/>
    <lineage>
        <taxon>Bacteria</taxon>
        <taxon>Bacillati</taxon>
        <taxon>Actinomycetota</taxon>
        <taxon>Actinomycetes</taxon>
        <taxon>Frankiales</taxon>
        <taxon>Frankiaceae</taxon>
        <taxon>Parafrankia</taxon>
    </lineage>
</organism>
<dbReference type="InterPro" id="IPR041664">
    <property type="entry name" value="AAA_16"/>
</dbReference>
<evidence type="ECO:0000256" key="2">
    <source>
        <dbReference type="SAM" id="MobiDB-lite"/>
    </source>
</evidence>
<dbReference type="InterPro" id="IPR016032">
    <property type="entry name" value="Sig_transdc_resp-reg_C-effctor"/>
</dbReference>
<protein>
    <recommendedName>
        <fullName evidence="3">HTH luxR-type domain-containing protein</fullName>
    </recommendedName>
</protein>
<dbReference type="PROSITE" id="PS00622">
    <property type="entry name" value="HTH_LUXR_1"/>
    <property type="match status" value="1"/>
</dbReference>
<dbReference type="PANTHER" id="PTHR43214">
    <property type="entry name" value="TWO-COMPONENT RESPONSE REGULATOR"/>
    <property type="match status" value="1"/>
</dbReference>
<feature type="compositionally biased region" description="Basic and acidic residues" evidence="2">
    <location>
        <begin position="139"/>
        <end position="154"/>
    </location>
</feature>